<feature type="compositionally biased region" description="Basic residues" evidence="1">
    <location>
        <begin position="99"/>
        <end position="108"/>
    </location>
</feature>
<name>A0A4C2EHA1_9SACH</name>
<dbReference type="Proteomes" id="UP000301737">
    <property type="component" value="Unassembled WGS sequence"/>
</dbReference>
<sequence length="267" mass="30796">MSDPNPSMSAVPDSSGASSNQERRNNRRHFSKNRGPKNHTGKHQNKNKASGNEKSYNNQKESRDEKSGNNKSGPVKREKNQRLDSEKKSQKKDNERHNAGGKRRSPSKKNKDDKKEEKVFKLSVDKNKMELSVRRDNEIAQCVHVLSDRNFRLFKRGQYVTSYGFTRNQKLLGVPNCKFIINVPLDYPKSPIKIQYGKSNVQQQPANLEDKLDRLTKNFNFKSSQLLSQGEPIISQLNYFVEKAEFLSQPGYKLIDKREKSFLSKFT</sequence>
<dbReference type="OrthoDB" id="4070430at2759"/>
<feature type="compositionally biased region" description="Basic and acidic residues" evidence="1">
    <location>
        <begin position="109"/>
        <end position="119"/>
    </location>
</feature>
<dbReference type="EMBL" id="BIMX01000030">
    <property type="protein sequence ID" value="GCF01329.1"/>
    <property type="molecule type" value="Genomic_DNA"/>
</dbReference>
<evidence type="ECO:0000256" key="1">
    <source>
        <dbReference type="SAM" id="MobiDB-lite"/>
    </source>
</evidence>
<evidence type="ECO:0000313" key="2">
    <source>
        <dbReference type="EMBL" id="GCF01329.1"/>
    </source>
</evidence>
<feature type="region of interest" description="Disordered" evidence="1">
    <location>
        <begin position="1"/>
        <end position="119"/>
    </location>
</feature>
<protein>
    <submittedName>
        <fullName evidence="2">Uncharacterized protein</fullName>
    </submittedName>
</protein>
<feature type="compositionally biased region" description="Basic and acidic residues" evidence="1">
    <location>
        <begin position="75"/>
        <end position="98"/>
    </location>
</feature>
<comment type="caution">
    <text evidence="2">The sequence shown here is derived from an EMBL/GenBank/DDBJ whole genome shotgun (WGS) entry which is preliminary data.</text>
</comment>
<dbReference type="AlphaFoldDB" id="A0A4C2EHA1"/>
<feature type="compositionally biased region" description="Polar residues" evidence="1">
    <location>
        <begin position="47"/>
        <end position="59"/>
    </location>
</feature>
<proteinExistence type="predicted"/>
<accession>A0A4C2EHA1</accession>
<gene>
    <name evidence="2" type="ORF">ZYGM_001967</name>
</gene>
<evidence type="ECO:0000313" key="3">
    <source>
        <dbReference type="Proteomes" id="UP000301737"/>
    </source>
</evidence>
<reference evidence="2 3" key="1">
    <citation type="submission" date="2019-01" db="EMBL/GenBank/DDBJ databases">
        <title>Draft Genome Sequencing of Zygosaccharomyces mellis Ca-7.</title>
        <authorList>
            <person name="Shiwa Y."/>
            <person name="Kanesaki Y."/>
            <person name="Ishige T."/>
            <person name="Mura K."/>
            <person name="Hori T."/>
            <person name="Tamura T."/>
        </authorList>
    </citation>
    <scope>NUCLEOTIDE SEQUENCE [LARGE SCALE GENOMIC DNA]</scope>
    <source>
        <strain evidence="2 3">Ca-7</strain>
    </source>
</reference>
<keyword evidence="3" id="KW-1185">Reference proteome</keyword>
<organism evidence="2 3">
    <name type="scientific">Zygosaccharomyces mellis</name>
    <dbReference type="NCBI Taxonomy" id="42258"/>
    <lineage>
        <taxon>Eukaryota</taxon>
        <taxon>Fungi</taxon>
        <taxon>Dikarya</taxon>
        <taxon>Ascomycota</taxon>
        <taxon>Saccharomycotina</taxon>
        <taxon>Saccharomycetes</taxon>
        <taxon>Saccharomycetales</taxon>
        <taxon>Saccharomycetaceae</taxon>
        <taxon>Zygosaccharomyces</taxon>
    </lineage>
</organism>
<feature type="compositionally biased region" description="Basic residues" evidence="1">
    <location>
        <begin position="25"/>
        <end position="46"/>
    </location>
</feature>